<evidence type="ECO:0000313" key="2">
    <source>
        <dbReference type="Proteomes" id="UP001217178"/>
    </source>
</evidence>
<comment type="caution">
    <text evidence="1">The sequence shown here is derived from an EMBL/GenBank/DDBJ whole genome shotgun (WGS) entry which is preliminary data.</text>
</comment>
<dbReference type="EMBL" id="JAQRFI010000100">
    <property type="protein sequence ID" value="MDC9591548.1"/>
    <property type="molecule type" value="Genomic_DNA"/>
</dbReference>
<name>A0ABT5LKA7_9GAMM</name>
<proteinExistence type="predicted"/>
<accession>A0ABT5LKA7</accession>
<evidence type="ECO:0000313" key="1">
    <source>
        <dbReference type="EMBL" id="MDC9591548.1"/>
    </source>
</evidence>
<dbReference type="Proteomes" id="UP001217178">
    <property type="component" value="Unassembled WGS sequence"/>
</dbReference>
<organism evidence="1 2">
    <name type="scientific">Xenorhabdus yunnanensis</name>
    <dbReference type="NCBI Taxonomy" id="3025878"/>
    <lineage>
        <taxon>Bacteria</taxon>
        <taxon>Pseudomonadati</taxon>
        <taxon>Pseudomonadota</taxon>
        <taxon>Gammaproteobacteria</taxon>
        <taxon>Enterobacterales</taxon>
        <taxon>Morganellaceae</taxon>
        <taxon>Xenorhabdus</taxon>
    </lineage>
</organism>
<gene>
    <name evidence="1" type="ORF">PSI23_20255</name>
</gene>
<protein>
    <submittedName>
        <fullName evidence="1">Uncharacterized protein</fullName>
    </submittedName>
</protein>
<dbReference type="RefSeq" id="WP_273556762.1">
    <property type="nucleotide sequence ID" value="NZ_JAQRFI010000100.1"/>
</dbReference>
<reference evidence="1 2" key="1">
    <citation type="submission" date="2023-02" db="EMBL/GenBank/DDBJ databases">
        <title>Entomopathogenic bacteria.</title>
        <authorList>
            <person name="Machado R.A."/>
        </authorList>
    </citation>
    <scope>NUCLEOTIDE SEQUENCE [LARGE SCALE GENOMIC DNA]</scope>
    <source>
        <strain evidence="1 2">XENO-10</strain>
    </source>
</reference>
<sequence>MGQLKINISSNRFRIEPDTRGGAILIIDDGIKWQLEGNGREIMLNTTHLERTDIISVLNDHYQDEEVTA</sequence>
<keyword evidence="2" id="KW-1185">Reference proteome</keyword>